<dbReference type="Proteomes" id="UP000324748">
    <property type="component" value="Unassembled WGS sequence"/>
</dbReference>
<reference evidence="3 4" key="1">
    <citation type="submission" date="2019-05" db="EMBL/GenBank/DDBJ databases">
        <title>Emergence of the Ug99 lineage of the wheat stem rust pathogen through somatic hybridization.</title>
        <authorList>
            <person name="Li F."/>
            <person name="Upadhyaya N.M."/>
            <person name="Sperschneider J."/>
            <person name="Matny O."/>
            <person name="Nguyen-Phuc H."/>
            <person name="Mago R."/>
            <person name="Raley C."/>
            <person name="Miller M.E."/>
            <person name="Silverstein K.A.T."/>
            <person name="Henningsen E."/>
            <person name="Hirsch C.D."/>
            <person name="Visser B."/>
            <person name="Pretorius Z.A."/>
            <person name="Steffenson B.J."/>
            <person name="Schwessinger B."/>
            <person name="Dodds P.N."/>
            <person name="Figueroa M."/>
        </authorList>
    </citation>
    <scope>NUCLEOTIDE SEQUENCE [LARGE SCALE GENOMIC DNA]</scope>
    <source>
        <strain evidence="1">21-0</strain>
        <strain evidence="2 4">Ug99</strain>
    </source>
</reference>
<evidence type="ECO:0000313" key="2">
    <source>
        <dbReference type="EMBL" id="KAA1132291.1"/>
    </source>
</evidence>
<dbReference type="EMBL" id="VSWC01000029">
    <property type="protein sequence ID" value="KAA1107215.1"/>
    <property type="molecule type" value="Genomic_DNA"/>
</dbReference>
<name>A0A5B0Q234_PUCGR</name>
<proteinExistence type="predicted"/>
<protein>
    <submittedName>
        <fullName evidence="1">Uncharacterized protein</fullName>
    </submittedName>
</protein>
<accession>A0A5B0Q234</accession>
<comment type="caution">
    <text evidence="1">The sequence shown here is derived from an EMBL/GenBank/DDBJ whole genome shotgun (WGS) entry which is preliminary data.</text>
</comment>
<evidence type="ECO:0000313" key="3">
    <source>
        <dbReference type="Proteomes" id="UP000324748"/>
    </source>
</evidence>
<dbReference type="Proteomes" id="UP000325313">
    <property type="component" value="Unassembled WGS sequence"/>
</dbReference>
<evidence type="ECO:0000313" key="1">
    <source>
        <dbReference type="EMBL" id="KAA1107215.1"/>
    </source>
</evidence>
<dbReference type="AlphaFoldDB" id="A0A5B0Q234"/>
<keyword evidence="3" id="KW-1185">Reference proteome</keyword>
<gene>
    <name evidence="1" type="ORF">PGT21_006586</name>
    <name evidence="2" type="ORF">PGTUg99_005227</name>
</gene>
<evidence type="ECO:0000313" key="4">
    <source>
        <dbReference type="Proteomes" id="UP000325313"/>
    </source>
</evidence>
<sequence>MLEEVGSQSRTRILSVLIGIEIGTGGPNASPWTGTRHQRLSALGCGRSLLSTSRNTNEHSTPEQ</sequence>
<organism evidence="1 3">
    <name type="scientific">Puccinia graminis f. sp. tritici</name>
    <dbReference type="NCBI Taxonomy" id="56615"/>
    <lineage>
        <taxon>Eukaryota</taxon>
        <taxon>Fungi</taxon>
        <taxon>Dikarya</taxon>
        <taxon>Basidiomycota</taxon>
        <taxon>Pucciniomycotina</taxon>
        <taxon>Pucciniomycetes</taxon>
        <taxon>Pucciniales</taxon>
        <taxon>Pucciniaceae</taxon>
        <taxon>Puccinia</taxon>
    </lineage>
</organism>
<dbReference type="EMBL" id="VDEP01000085">
    <property type="protein sequence ID" value="KAA1132291.1"/>
    <property type="molecule type" value="Genomic_DNA"/>
</dbReference>